<evidence type="ECO:0000259" key="6">
    <source>
        <dbReference type="Pfam" id="PF02880"/>
    </source>
</evidence>
<dbReference type="InterPro" id="IPR005844">
    <property type="entry name" value="A-D-PHexomutase_a/b/a-I"/>
</dbReference>
<dbReference type="GO" id="GO:0005975">
    <property type="term" value="P:carbohydrate metabolic process"/>
    <property type="evidence" value="ECO:0007669"/>
    <property type="project" value="InterPro"/>
</dbReference>
<dbReference type="RefSeq" id="WP_148567515.1">
    <property type="nucleotide sequence ID" value="NZ_RXYA01000010.1"/>
</dbReference>
<comment type="similarity">
    <text evidence="2">Belongs to the phosphohexose mutase family.</text>
</comment>
<dbReference type="InterPro" id="IPR005841">
    <property type="entry name" value="Alpha-D-phosphohexomutase_SF"/>
</dbReference>
<dbReference type="Gene3D" id="3.40.120.10">
    <property type="entry name" value="Alpha-D-Glucose-1,6-Bisphosphate, subunit A, domain 3"/>
    <property type="match status" value="3"/>
</dbReference>
<keyword evidence="3" id="KW-0597">Phosphoprotein</keyword>
<dbReference type="OrthoDB" id="9806956at2"/>
<dbReference type="PANTHER" id="PTHR42946">
    <property type="entry name" value="PHOSPHOHEXOSE MUTASE"/>
    <property type="match status" value="1"/>
</dbReference>
<dbReference type="GO" id="GO:0004615">
    <property type="term" value="F:phosphomannomutase activity"/>
    <property type="evidence" value="ECO:0007669"/>
    <property type="project" value="TreeGrafter"/>
</dbReference>
<dbReference type="EMBL" id="WJBD01000007">
    <property type="protein sequence ID" value="MBC3888176.1"/>
    <property type="molecule type" value="Genomic_DNA"/>
</dbReference>
<dbReference type="PANTHER" id="PTHR42946:SF1">
    <property type="entry name" value="PHOSPHOGLUCOMUTASE (ALPHA-D-GLUCOSE-1,6-BISPHOSPHATE-DEPENDENT)"/>
    <property type="match status" value="1"/>
</dbReference>
<dbReference type="SUPFAM" id="SSF53738">
    <property type="entry name" value="Phosphoglucomutase, first 3 domains"/>
    <property type="match status" value="3"/>
</dbReference>
<dbReference type="CDD" id="cd03089">
    <property type="entry name" value="PMM_PGM"/>
    <property type="match status" value="1"/>
</dbReference>
<comment type="cofactor">
    <cofactor evidence="1">
        <name>Mg(2+)</name>
        <dbReference type="ChEBI" id="CHEBI:18420"/>
    </cofactor>
</comment>
<dbReference type="InterPro" id="IPR005845">
    <property type="entry name" value="A-D-PHexomutase_a/b/a-II"/>
</dbReference>
<protein>
    <submittedName>
        <fullName evidence="7">Phosphomannomutase/phosphoglucomutase</fullName>
    </submittedName>
</protein>
<keyword evidence="8" id="KW-1185">Reference proteome</keyword>
<dbReference type="Pfam" id="PF02879">
    <property type="entry name" value="PGM_PMM_II"/>
    <property type="match status" value="1"/>
</dbReference>
<reference evidence="7" key="1">
    <citation type="submission" date="2019-10" db="EMBL/GenBank/DDBJ databases">
        <authorList>
            <person name="Ross D.E."/>
            <person name="Gulliver D."/>
        </authorList>
    </citation>
    <scope>NUCLEOTIDE SEQUENCE</scope>
    <source>
        <strain evidence="7">DER-2019</strain>
    </source>
</reference>
<dbReference type="InterPro" id="IPR005846">
    <property type="entry name" value="A-D-PHexomutase_a/b/a-III"/>
</dbReference>
<evidence type="ECO:0000256" key="1">
    <source>
        <dbReference type="ARBA" id="ARBA00001946"/>
    </source>
</evidence>
<name>A0A923HY68_9FIRM</name>
<evidence type="ECO:0000259" key="4">
    <source>
        <dbReference type="Pfam" id="PF02878"/>
    </source>
</evidence>
<dbReference type="Gene3D" id="3.30.310.50">
    <property type="entry name" value="Alpha-D-phosphohexomutase, C-terminal domain"/>
    <property type="match status" value="1"/>
</dbReference>
<dbReference type="InterPro" id="IPR050060">
    <property type="entry name" value="Phosphoglucosamine_mutase"/>
</dbReference>
<dbReference type="AlphaFoldDB" id="A0A923HY68"/>
<feature type="domain" description="Alpha-D-phosphohexomutase alpha/beta/alpha" evidence="4">
    <location>
        <begin position="9"/>
        <end position="150"/>
    </location>
</feature>
<organism evidence="7 8">
    <name type="scientific">Acetobacterium paludosum</name>
    <dbReference type="NCBI Taxonomy" id="52693"/>
    <lineage>
        <taxon>Bacteria</taxon>
        <taxon>Bacillati</taxon>
        <taxon>Bacillota</taxon>
        <taxon>Clostridia</taxon>
        <taxon>Eubacteriales</taxon>
        <taxon>Eubacteriaceae</taxon>
        <taxon>Acetobacterium</taxon>
    </lineage>
</organism>
<evidence type="ECO:0000259" key="5">
    <source>
        <dbReference type="Pfam" id="PF02879"/>
    </source>
</evidence>
<evidence type="ECO:0000256" key="3">
    <source>
        <dbReference type="ARBA" id="ARBA00022553"/>
    </source>
</evidence>
<evidence type="ECO:0000256" key="2">
    <source>
        <dbReference type="ARBA" id="ARBA00010231"/>
    </source>
</evidence>
<sequence length="496" mass="54168">MEIKNIRKLQNGSDVRGIAIAGVPGETVNFTQEMVMKIAFSFAIWLENKLAKKAPLSIAVGRDSRISGPHFAQAVALGLVSKGNKVYQCGIATTPAMFMTTVDPVLNTDGAMMVTASHLPYNRNGLKFFTKEGGLNKEDIAEILELAETVETSFTLGGQAVDYDFIPSYAKNIVELIREKTKHEQPLAGTHIVVDAGNGAGGFFTEQVLQPLGADTKGSLYLDPDGNFPNHVPNPEDPQAIEHVTKAVLDNQADMGIIFDTDVDRAAIIDEKGNAINRNGFIAFIASLLLKDYPGSTIVTDSITSTGLTEYIQNLGGKHHRFKRGYKNVINEAIRLNEAGVETHLAMETSGHGAIKENYFLDDGAHLVTLALIKFAELHQSGKPISSFLKGMKEPQEAKEIRFKIADEDFKAYGEKVLEEFKIFAASQPGWTLVEPNYEGVRVSCDETAGNGWCLLRMSLHDPIMPLNIESDAVGGCDVIQTTLMAYLDQFEALKQ</sequence>
<dbReference type="Pfam" id="PF02880">
    <property type="entry name" value="PGM_PMM_III"/>
    <property type="match status" value="1"/>
</dbReference>
<reference evidence="7" key="2">
    <citation type="submission" date="2020-10" db="EMBL/GenBank/DDBJ databases">
        <title>Comparative genomics of the Acetobacterium genus.</title>
        <authorList>
            <person name="Marshall C."/>
            <person name="May H."/>
            <person name="Norman S."/>
        </authorList>
    </citation>
    <scope>NUCLEOTIDE SEQUENCE</scope>
    <source>
        <strain evidence="7">DER-2019</strain>
    </source>
</reference>
<dbReference type="PRINTS" id="PR00509">
    <property type="entry name" value="PGMPMM"/>
</dbReference>
<accession>A0A923HY68</accession>
<dbReference type="InterPro" id="IPR016055">
    <property type="entry name" value="A-D-PHexomutase_a/b/a-I/II/III"/>
</dbReference>
<comment type="caution">
    <text evidence="7">The sequence shown here is derived from an EMBL/GenBank/DDBJ whole genome shotgun (WGS) entry which is preliminary data.</text>
</comment>
<feature type="domain" description="Alpha-D-phosphohexomutase alpha/beta/alpha" evidence="6">
    <location>
        <begin position="281"/>
        <end position="390"/>
    </location>
</feature>
<gene>
    <name evidence="7" type="ORF">GH810_07630</name>
</gene>
<evidence type="ECO:0000313" key="7">
    <source>
        <dbReference type="EMBL" id="MBC3888176.1"/>
    </source>
</evidence>
<evidence type="ECO:0000313" key="8">
    <source>
        <dbReference type="Proteomes" id="UP000616595"/>
    </source>
</evidence>
<dbReference type="Proteomes" id="UP000616595">
    <property type="component" value="Unassembled WGS sequence"/>
</dbReference>
<dbReference type="Pfam" id="PF02878">
    <property type="entry name" value="PGM_PMM_I"/>
    <property type="match status" value="1"/>
</dbReference>
<dbReference type="FunFam" id="3.40.120.10:FF:000010">
    <property type="entry name" value="phosphomannomutase/phosphoglucomutase isoform X1"/>
    <property type="match status" value="1"/>
</dbReference>
<feature type="domain" description="Alpha-D-phosphohexomutase alpha/beta/alpha" evidence="5">
    <location>
        <begin position="169"/>
        <end position="273"/>
    </location>
</feature>
<proteinExistence type="inferred from homology"/>